<comment type="subcellular location">
    <subcellularLocation>
        <location evidence="1">Secreted</location>
    </subcellularLocation>
</comment>
<feature type="compositionally biased region" description="Low complexity" evidence="4">
    <location>
        <begin position="682"/>
        <end position="714"/>
    </location>
</feature>
<evidence type="ECO:0000256" key="3">
    <source>
        <dbReference type="ARBA" id="ARBA00022525"/>
    </source>
</evidence>
<evidence type="ECO:0000313" key="8">
    <source>
        <dbReference type="Proteomes" id="UP000760480"/>
    </source>
</evidence>
<dbReference type="SUPFAM" id="SSF69279">
    <property type="entry name" value="Phage tail proteins"/>
    <property type="match status" value="2"/>
</dbReference>
<keyword evidence="8" id="KW-1185">Reference proteome</keyword>
<sequence>MATATQKHRMIAVNSVLGEDALLLGRMTVTEHMGRLFECELELFSEKTDIKLADVLGTNMTVRLELPYKQGTRYFNGLVTRFSYIGTRGLRYGAYRATLSPWLWFLTRTADCRIFQNKKVPDIIKDVFREQGFTDFKDALSGSYREWEYCVQYRETDFNFVCRLMEQEGIYCFFKHENGKHILVLADNYGSHEKFPKYETVPYFPPDTHDHRERDHLYEWHVIQNVQPGVYALNDYDFTAPRKNLRSVLNKPKNHALANMEIYDYPGEYTDPGDGSSYSKIRLEELLAQHEVARGEGNAAGLAAGYLFSLSNCSREDQNREYLIVSAVHQLESDEFESFLEGGISGKPHRSEITAIEAKQQYRAPRVTPKPVVQGPQTATVVGPGGEEIYTDQYGRVKCQFHWDRYGQADENSSCWIRVSQMWAGKQWGAMNIPRIGQEVIVDFLEGDPDQPIITGRVYNGINMPPYGLPAKATMSTLKSNSSKGGNGFNEIRLEDAKDSEQMFIHAQRNQDIRVKKDTFEWIGNERHLIVKADQLEKVEGNQHLTVNGDQKAKVDGTASLKIGGDQKEQIGGDQHLKVGSRQNIKAGGTISVDAGMDLQQKAGMKCAVDAGMEVHIKGGMNVVIEAGLSLTIKVGGNFVNINPAGVFIQGTLVMLNSGGAAGSGAGCSPAPPSPPAPPTAPQEAATAESGQVSDAQAGAQAQQQSQSLDSASVGDVELLDDGLPAGSGSSATPPPGTSSPPPPSPQAQQQAAQAQAAQNASDSGKPAYQPPPPAPPRGGRTTND</sequence>
<dbReference type="NCBIfam" id="TIGR01646">
    <property type="entry name" value="vgr_GE"/>
    <property type="match status" value="1"/>
</dbReference>
<evidence type="ECO:0000313" key="7">
    <source>
        <dbReference type="EMBL" id="NMQ20198.1"/>
    </source>
</evidence>
<dbReference type="InterPro" id="IPR017847">
    <property type="entry name" value="T6SS_RhsGE_Vgr_subset"/>
</dbReference>
<dbReference type="InterPro" id="IPR054030">
    <property type="entry name" value="Gp5_Vgr_C"/>
</dbReference>
<keyword evidence="3" id="KW-0964">Secreted</keyword>
<name>A0ABX1TLD6_9GAMM</name>
<evidence type="ECO:0000256" key="1">
    <source>
        <dbReference type="ARBA" id="ARBA00004613"/>
    </source>
</evidence>
<dbReference type="PANTHER" id="PTHR32305:SF15">
    <property type="entry name" value="PROTEIN RHSA-RELATED"/>
    <property type="match status" value="1"/>
</dbReference>
<evidence type="ECO:0000259" key="6">
    <source>
        <dbReference type="Pfam" id="PF22178"/>
    </source>
</evidence>
<dbReference type="Gene3D" id="2.30.110.50">
    <property type="match status" value="1"/>
</dbReference>
<comment type="similarity">
    <text evidence="2">Belongs to the VgrG protein family.</text>
</comment>
<dbReference type="SUPFAM" id="SSF69255">
    <property type="entry name" value="gp5 N-terminal domain-like"/>
    <property type="match status" value="1"/>
</dbReference>
<organism evidence="7 8">
    <name type="scientific">Candidatus Competibacter phosphatis</name>
    <dbReference type="NCBI Taxonomy" id="221280"/>
    <lineage>
        <taxon>Bacteria</taxon>
        <taxon>Pseudomonadati</taxon>
        <taxon>Pseudomonadota</taxon>
        <taxon>Gammaproteobacteria</taxon>
        <taxon>Candidatus Competibacteraceae</taxon>
        <taxon>Candidatus Competibacter</taxon>
    </lineage>
</organism>
<dbReference type="InterPro" id="IPR006531">
    <property type="entry name" value="Gp5/Vgr_OB"/>
</dbReference>
<proteinExistence type="inferred from homology"/>
<dbReference type="Gene3D" id="4.10.220.110">
    <property type="match status" value="1"/>
</dbReference>
<feature type="domain" description="Gp5/Type VI secretion system Vgr protein OB-fold" evidence="5">
    <location>
        <begin position="391"/>
        <end position="459"/>
    </location>
</feature>
<dbReference type="Pfam" id="PF04717">
    <property type="entry name" value="Phage_base_V"/>
    <property type="match status" value="1"/>
</dbReference>
<evidence type="ECO:0000259" key="5">
    <source>
        <dbReference type="Pfam" id="PF04717"/>
    </source>
</evidence>
<dbReference type="EMBL" id="SPMZ01000040">
    <property type="protein sequence ID" value="NMQ20198.1"/>
    <property type="molecule type" value="Genomic_DNA"/>
</dbReference>
<feature type="domain" description="Gp5/Type VI secretion system Vgr C-terminal trimerisation" evidence="6">
    <location>
        <begin position="476"/>
        <end position="586"/>
    </location>
</feature>
<dbReference type="InterPro" id="IPR037026">
    <property type="entry name" value="Vgr_OB-fold_dom_sf"/>
</dbReference>
<dbReference type="Gene3D" id="3.55.50.10">
    <property type="entry name" value="Baseplate protein-like domains"/>
    <property type="match status" value="1"/>
</dbReference>
<feature type="region of interest" description="Disordered" evidence="4">
    <location>
        <begin position="661"/>
        <end position="785"/>
    </location>
</feature>
<dbReference type="RefSeq" id="WP_169249460.1">
    <property type="nucleotide sequence ID" value="NZ_SPMZ01000040.1"/>
</dbReference>
<comment type="caution">
    <text evidence="7">The sequence shown here is derived from an EMBL/GenBank/DDBJ whole genome shotgun (WGS) entry which is preliminary data.</text>
</comment>
<feature type="compositionally biased region" description="Low complexity" evidence="4">
    <location>
        <begin position="747"/>
        <end position="762"/>
    </location>
</feature>
<dbReference type="Gene3D" id="2.40.50.230">
    <property type="entry name" value="Gp5 N-terminal domain"/>
    <property type="match status" value="1"/>
</dbReference>
<dbReference type="Pfam" id="PF05954">
    <property type="entry name" value="Phage_GPD"/>
    <property type="match status" value="1"/>
</dbReference>
<protein>
    <submittedName>
        <fullName evidence="7">Type VI secretion system tip protein VgrG</fullName>
    </submittedName>
</protein>
<dbReference type="Pfam" id="PF22178">
    <property type="entry name" value="Gp5_trimer_C"/>
    <property type="match status" value="1"/>
</dbReference>
<dbReference type="InterPro" id="IPR006533">
    <property type="entry name" value="T6SS_Vgr_RhsGE"/>
</dbReference>
<accession>A0ABX1TLD6</accession>
<dbReference type="PANTHER" id="PTHR32305">
    <property type="match status" value="1"/>
</dbReference>
<feature type="compositionally biased region" description="Pro residues" evidence="4">
    <location>
        <begin position="733"/>
        <end position="746"/>
    </location>
</feature>
<dbReference type="Proteomes" id="UP000760480">
    <property type="component" value="Unassembled WGS sequence"/>
</dbReference>
<dbReference type="NCBIfam" id="TIGR03361">
    <property type="entry name" value="VI_Rhs_Vgr"/>
    <property type="match status" value="1"/>
</dbReference>
<gene>
    <name evidence="7" type="primary">tssI</name>
    <name evidence="7" type="ORF">E4P82_13910</name>
</gene>
<reference evidence="7 8" key="1">
    <citation type="submission" date="2019-03" db="EMBL/GenBank/DDBJ databases">
        <title>Metabolic reconstructions from genomes of highly enriched 'Candidatus Accumulibacter' and 'Candidatus Competibacter' bioreactor populations.</title>
        <authorList>
            <person name="Annavajhala M.K."/>
            <person name="Welles L."/>
            <person name="Abbas B."/>
            <person name="Sorokin D."/>
            <person name="Park H."/>
            <person name="Van Loosdrecht M."/>
            <person name="Chandran K."/>
        </authorList>
    </citation>
    <scope>NUCLEOTIDE SEQUENCE [LARGE SCALE GENOMIC DNA]</scope>
    <source>
        <strain evidence="7 8">SBR_G</strain>
    </source>
</reference>
<evidence type="ECO:0000256" key="2">
    <source>
        <dbReference type="ARBA" id="ARBA00005558"/>
    </source>
</evidence>
<dbReference type="InterPro" id="IPR050708">
    <property type="entry name" value="T6SS_VgrG/RHS"/>
</dbReference>
<feature type="compositionally biased region" description="Pro residues" evidence="4">
    <location>
        <begin position="670"/>
        <end position="681"/>
    </location>
</feature>
<dbReference type="SUPFAM" id="SSF69349">
    <property type="entry name" value="Phage fibre proteins"/>
    <property type="match status" value="1"/>
</dbReference>
<evidence type="ECO:0000256" key="4">
    <source>
        <dbReference type="SAM" id="MobiDB-lite"/>
    </source>
</evidence>